<dbReference type="InterPro" id="IPR001259">
    <property type="entry name" value="Prot_inh_calpain"/>
</dbReference>
<evidence type="ECO:0000256" key="10">
    <source>
        <dbReference type="ARBA" id="ARBA00022990"/>
    </source>
</evidence>
<evidence type="ECO:0000256" key="8">
    <source>
        <dbReference type="ARBA" id="ARBA00022737"/>
    </source>
</evidence>
<feature type="compositionally biased region" description="Low complexity" evidence="12">
    <location>
        <begin position="268"/>
        <end position="278"/>
    </location>
</feature>
<dbReference type="GO" id="GO:0010859">
    <property type="term" value="F:calcium-dependent cysteine-type endopeptidase inhibitor activity"/>
    <property type="evidence" value="ECO:0007669"/>
    <property type="project" value="TreeGrafter"/>
</dbReference>
<evidence type="ECO:0000256" key="2">
    <source>
        <dbReference type="ARBA" id="ARBA00009487"/>
    </source>
</evidence>
<feature type="compositionally biased region" description="Basic and acidic residues" evidence="12">
    <location>
        <begin position="37"/>
        <end position="61"/>
    </location>
</feature>
<keyword evidence="5" id="KW-0597">Phosphoprotein</keyword>
<evidence type="ECO:0000256" key="4">
    <source>
        <dbReference type="ARBA" id="ARBA00022499"/>
    </source>
</evidence>
<organism evidence="13 14">
    <name type="scientific">Neogobius melanostomus</name>
    <name type="common">round goby</name>
    <dbReference type="NCBI Taxonomy" id="47308"/>
    <lineage>
        <taxon>Eukaryota</taxon>
        <taxon>Metazoa</taxon>
        <taxon>Chordata</taxon>
        <taxon>Craniata</taxon>
        <taxon>Vertebrata</taxon>
        <taxon>Euteleostomi</taxon>
        <taxon>Actinopterygii</taxon>
        <taxon>Neopterygii</taxon>
        <taxon>Teleostei</taxon>
        <taxon>Neoteleostei</taxon>
        <taxon>Acanthomorphata</taxon>
        <taxon>Gobiaria</taxon>
        <taxon>Gobiiformes</taxon>
        <taxon>Gobioidei</taxon>
        <taxon>Gobiidae</taxon>
        <taxon>Benthophilinae</taxon>
        <taxon>Neogobiini</taxon>
        <taxon>Neogobius</taxon>
    </lineage>
</organism>
<name>A0A8C6UB57_9GOBI</name>
<dbReference type="AlphaFoldDB" id="A0A8C6UB57"/>
<feature type="compositionally biased region" description="Low complexity" evidence="12">
    <location>
        <begin position="1"/>
        <end position="15"/>
    </location>
</feature>
<comment type="similarity">
    <text evidence="2">Belongs to the protease inhibitor I27 (calpastatin) family.</text>
</comment>
<evidence type="ECO:0000256" key="3">
    <source>
        <dbReference type="ARBA" id="ARBA00017619"/>
    </source>
</evidence>
<evidence type="ECO:0000313" key="13">
    <source>
        <dbReference type="Ensembl" id="ENSNMLP00000033723.1"/>
    </source>
</evidence>
<protein>
    <recommendedName>
        <fullName evidence="3">Calpastatin</fullName>
    </recommendedName>
    <alternativeName>
        <fullName evidence="11">Calpain inhibitor</fullName>
    </alternativeName>
</protein>
<dbReference type="PANTHER" id="PTHR10077">
    <property type="entry name" value="CALPASTATIN"/>
    <property type="match status" value="1"/>
</dbReference>
<feature type="compositionally biased region" description="Low complexity" evidence="12">
    <location>
        <begin position="225"/>
        <end position="254"/>
    </location>
</feature>
<keyword evidence="9" id="KW-0832">Ubl conjugation</keyword>
<feature type="region of interest" description="Disordered" evidence="12">
    <location>
        <begin position="137"/>
        <end position="323"/>
    </location>
</feature>
<reference evidence="13" key="1">
    <citation type="submission" date="2025-08" db="UniProtKB">
        <authorList>
            <consortium name="Ensembl"/>
        </authorList>
    </citation>
    <scope>IDENTIFICATION</scope>
</reference>
<evidence type="ECO:0000256" key="12">
    <source>
        <dbReference type="SAM" id="MobiDB-lite"/>
    </source>
</evidence>
<evidence type="ECO:0000256" key="11">
    <source>
        <dbReference type="ARBA" id="ARBA00033013"/>
    </source>
</evidence>
<dbReference type="GO" id="GO:0005737">
    <property type="term" value="C:cytoplasm"/>
    <property type="evidence" value="ECO:0007669"/>
    <property type="project" value="TreeGrafter"/>
</dbReference>
<feature type="region of interest" description="Disordered" evidence="12">
    <location>
        <begin position="1"/>
        <end position="77"/>
    </location>
</feature>
<keyword evidence="6" id="KW-0646">Protease inhibitor</keyword>
<reference evidence="13" key="2">
    <citation type="submission" date="2025-09" db="UniProtKB">
        <authorList>
            <consortium name="Ensembl"/>
        </authorList>
    </citation>
    <scope>IDENTIFICATION</scope>
</reference>
<accession>A0A8C6UB57</accession>
<dbReference type="Pfam" id="PF00748">
    <property type="entry name" value="Calpain_inhib"/>
    <property type="match status" value="2"/>
</dbReference>
<feature type="compositionally biased region" description="Basic and acidic residues" evidence="12">
    <location>
        <begin position="159"/>
        <end position="214"/>
    </location>
</feature>
<evidence type="ECO:0000313" key="14">
    <source>
        <dbReference type="Proteomes" id="UP000694523"/>
    </source>
</evidence>
<evidence type="ECO:0000256" key="5">
    <source>
        <dbReference type="ARBA" id="ARBA00022553"/>
    </source>
</evidence>
<evidence type="ECO:0000256" key="7">
    <source>
        <dbReference type="ARBA" id="ARBA00022704"/>
    </source>
</evidence>
<dbReference type="Ensembl" id="ENSNMLT00000037572.1">
    <property type="protein sequence ID" value="ENSNMLP00000033723.1"/>
    <property type="gene ID" value="ENSNMLG00000021075.1"/>
</dbReference>
<evidence type="ECO:0000256" key="9">
    <source>
        <dbReference type="ARBA" id="ARBA00022843"/>
    </source>
</evidence>
<keyword evidence="10" id="KW-0007">Acetylation</keyword>
<proteinExistence type="inferred from homology"/>
<keyword evidence="14" id="KW-1185">Reference proteome</keyword>
<dbReference type="Proteomes" id="UP000694523">
    <property type="component" value="Unplaced"/>
</dbReference>
<comment type="function">
    <text evidence="1">Specific inhibition of calpain (calcium-dependent cysteine protease). Plays a key role in postmortem tenderization of meat and have been proposed to be involved in muscle protein degradation in living tissue.</text>
</comment>
<keyword evidence="7" id="KW-0789">Thiol protease inhibitor</keyword>
<evidence type="ECO:0000256" key="1">
    <source>
        <dbReference type="ARBA" id="ARBA00002637"/>
    </source>
</evidence>
<keyword evidence="8" id="KW-0677">Repeat</keyword>
<feature type="compositionally biased region" description="Basic residues" evidence="12">
    <location>
        <begin position="281"/>
        <end position="290"/>
    </location>
</feature>
<dbReference type="InterPro" id="IPR026998">
    <property type="entry name" value="Calpastatin"/>
</dbReference>
<evidence type="ECO:0000256" key="6">
    <source>
        <dbReference type="ARBA" id="ARBA00022690"/>
    </source>
</evidence>
<sequence length="346" mass="36815">MSLDALSALEDLLPSAEPPKPQPAVRPEDIVSEATVEEDKAVRVGERDDTLPPEYRPKPGEISKLPAPKPQPSLDDTEALDILSGDFSSSCAPSTQSALDTLSGDFVASSAAPTVQSSACAPDAPLAAGADSALDALSDSLKDIAPTPQPEPPMPTNIVKEKQLEEERLIKMGERDDTLPPEYRPTEEELMKMQEEKKKAPKSPKEKPMDDKTALDLLSGDFECPAPASSAPASSASAPVSSSASAPVSSSAPATDSDPQKPMSGKVLDSLSDTLLPDTLKRRRNRRSLQHRAPLTCSPLSSAQTSCPPPRARPRSTGHDECGGRRTSWAAKQMYFSKCGDCLFLM</sequence>
<dbReference type="PANTHER" id="PTHR10077:SF0">
    <property type="entry name" value="CALPASTATIN"/>
    <property type="match status" value="1"/>
</dbReference>
<keyword evidence="4" id="KW-1017">Isopeptide bond</keyword>